<dbReference type="Pfam" id="PF00805">
    <property type="entry name" value="Pentapeptide"/>
    <property type="match status" value="2"/>
</dbReference>
<dbReference type="OrthoDB" id="7872756at2"/>
<name>M1X2Y3_9NOST</name>
<protein>
    <submittedName>
        <fullName evidence="2">Pentapeptide repeat</fullName>
    </submittedName>
</protein>
<keyword evidence="3" id="KW-1185">Reference proteome</keyword>
<dbReference type="InterPro" id="IPR001646">
    <property type="entry name" value="5peptide_repeat"/>
</dbReference>
<dbReference type="PANTHER" id="PTHR47200:SF2">
    <property type="entry name" value="THYLAKOID LUMENAL 15 KDA PROTEIN 1, CHLOROPLASTIC"/>
    <property type="match status" value="1"/>
</dbReference>
<dbReference type="Proteomes" id="UP000053051">
    <property type="component" value="Unassembled WGS sequence"/>
</dbReference>
<accession>M1X2Y3</accession>
<organism evidence="2 3">
    <name type="scientific">Richelia intracellularis HH01</name>
    <dbReference type="NCBI Taxonomy" id="1165094"/>
    <lineage>
        <taxon>Bacteria</taxon>
        <taxon>Bacillati</taxon>
        <taxon>Cyanobacteriota</taxon>
        <taxon>Cyanophyceae</taxon>
        <taxon>Nostocales</taxon>
        <taxon>Nostocaceae</taxon>
        <taxon>Richelia</taxon>
    </lineage>
</organism>
<dbReference type="RefSeq" id="WP_008234435.1">
    <property type="nucleotide sequence ID" value="NZ_CAIY01000052.1"/>
</dbReference>
<feature type="chain" id="PRO_5004019162" evidence="1">
    <location>
        <begin position="27"/>
        <end position="163"/>
    </location>
</feature>
<evidence type="ECO:0000313" key="2">
    <source>
        <dbReference type="EMBL" id="CCH67625.1"/>
    </source>
</evidence>
<dbReference type="Gene3D" id="2.160.20.80">
    <property type="entry name" value="E3 ubiquitin-protein ligase SopA"/>
    <property type="match status" value="1"/>
</dbReference>
<dbReference type="AlphaFoldDB" id="M1X2Y3"/>
<feature type="signal peptide" evidence="1">
    <location>
        <begin position="1"/>
        <end position="26"/>
    </location>
</feature>
<dbReference type="InterPro" id="IPR044213">
    <property type="entry name" value="At2g44920-like"/>
</dbReference>
<proteinExistence type="predicted"/>
<dbReference type="EMBL" id="CAIY01000052">
    <property type="protein sequence ID" value="CCH67625.1"/>
    <property type="molecule type" value="Genomic_DNA"/>
</dbReference>
<comment type="caution">
    <text evidence="2">The sequence shown here is derived from an EMBL/GenBank/DDBJ whole genome shotgun (WGS) entry which is preliminary data.</text>
</comment>
<dbReference type="PANTHER" id="PTHR47200">
    <property type="entry name" value="THYLAKOID LUMENAL 15 KDA PROTEIN 1, CHLOROPLASTIC"/>
    <property type="match status" value="1"/>
</dbReference>
<dbReference type="SUPFAM" id="SSF141571">
    <property type="entry name" value="Pentapeptide repeat-like"/>
    <property type="match status" value="1"/>
</dbReference>
<keyword evidence="1" id="KW-0732">Signal</keyword>
<evidence type="ECO:0000313" key="3">
    <source>
        <dbReference type="Proteomes" id="UP000053051"/>
    </source>
</evidence>
<gene>
    <name evidence="2" type="ORF">RINTHH_14700</name>
</gene>
<reference evidence="2 3" key="1">
    <citation type="submission" date="2012-05" db="EMBL/GenBank/DDBJ databases">
        <authorList>
            <person name="Hilton J."/>
        </authorList>
    </citation>
    <scope>NUCLEOTIDE SEQUENCE [LARGE SCALE GENOMIC DNA]</scope>
    <source>
        <strain evidence="2 3">HH01</strain>
    </source>
</reference>
<reference evidence="3" key="2">
    <citation type="submission" date="2016-01" db="EMBL/GenBank/DDBJ databases">
        <title>Diatom-associated endosymboitic cyanobacterium lacks core nitrogen metabolism enzymes.</title>
        <authorList>
            <person name="Hilton J.A."/>
            <person name="Foster R.A."/>
            <person name="Tripp H.J."/>
            <person name="Carter B.J."/>
            <person name="Zehr J.P."/>
            <person name="Villareal T.A."/>
        </authorList>
    </citation>
    <scope>NUCLEOTIDE SEQUENCE [LARGE SCALE GENOMIC DNA]</scope>
    <source>
        <strain evidence="3">HH01</strain>
    </source>
</reference>
<dbReference type="STRING" id="1165094.RINTHH_14700"/>
<evidence type="ECO:0000256" key="1">
    <source>
        <dbReference type="SAM" id="SignalP"/>
    </source>
</evidence>
<sequence length="163" mass="17653">MIKYLRLLIASVLALLILFSPISTQANNKPAVVTKTVSNKDFSGKSLIAAEFKKLNLENSNFSNADLRGAVFNSSLLSKANFHGVDFTNGIAYLVDFQGADLTDAILTEAMMLYSKFDDVDITGADFSNTVIDGVQLKKLCVHASGINSQTGVSTRESLECDY</sequence>